<name>A0AC35FIN9_9BILA</name>
<reference evidence="2" key="1">
    <citation type="submission" date="2022-11" db="UniProtKB">
        <authorList>
            <consortium name="WormBaseParasite"/>
        </authorList>
    </citation>
    <scope>IDENTIFICATION</scope>
</reference>
<accession>A0AC35FIN9</accession>
<protein>
    <submittedName>
        <fullName evidence="2">Alpha/beta hydrolase fold-3 domain-containing protein</fullName>
    </submittedName>
</protein>
<evidence type="ECO:0000313" key="2">
    <source>
        <dbReference type="WBParaSite" id="PS1159_v2.g17853.t1"/>
    </source>
</evidence>
<sequence length="435" mass="49377">MIFLGLDTNPTTSGESVVLFSAMSVAIIFAVAAFIFVFVLALHIPLPPQICDREKIQIFEFLIRLFNEYVGDLIEVLVGPKMKNYFSRFIVGFPYNFKAKCPKWCKIENRLIDGVRCRIYYPDASMKRSNGLLVFIHGGGWCLMHPKYYDGPLFYLMSKTGITICSIDYDLAPEVQFPKPINDCEKVVKKIYEEEHTSLQIDPTKIHIMGDSAGGNLSTVTCQRLHRAGLGHYIQSQILVYPVTNVTDFHSPSYQYYEKMYKGAGLLNPTVFARMVLLYLGIEANKKNVKILTKNRHIPNEIRNSKEYQSVTDHSILPPAFRPKELYDPPTLPSPDPNISAIFAKYAMNPDLNPIFGKNLEGLPEAMIVTAGVDILRDEGILYGKKLESHKVPVAWYHYEAAFHGILNMPKSNQRKRIMEDIAGFINERSGCKKC</sequence>
<dbReference type="Proteomes" id="UP000887580">
    <property type="component" value="Unplaced"/>
</dbReference>
<proteinExistence type="predicted"/>
<dbReference type="WBParaSite" id="PS1159_v2.g17853.t1">
    <property type="protein sequence ID" value="PS1159_v2.g17853.t1"/>
    <property type="gene ID" value="PS1159_v2.g17853"/>
</dbReference>
<organism evidence="1 2">
    <name type="scientific">Panagrolaimus sp. PS1159</name>
    <dbReference type="NCBI Taxonomy" id="55785"/>
    <lineage>
        <taxon>Eukaryota</taxon>
        <taxon>Metazoa</taxon>
        <taxon>Ecdysozoa</taxon>
        <taxon>Nematoda</taxon>
        <taxon>Chromadorea</taxon>
        <taxon>Rhabditida</taxon>
        <taxon>Tylenchina</taxon>
        <taxon>Panagrolaimomorpha</taxon>
        <taxon>Panagrolaimoidea</taxon>
        <taxon>Panagrolaimidae</taxon>
        <taxon>Panagrolaimus</taxon>
    </lineage>
</organism>
<evidence type="ECO:0000313" key="1">
    <source>
        <dbReference type="Proteomes" id="UP000887580"/>
    </source>
</evidence>